<reference evidence="1" key="2">
    <citation type="journal article" date="2021" name="PeerJ">
        <title>Extensive microbial diversity within the chicken gut microbiome revealed by metagenomics and culture.</title>
        <authorList>
            <person name="Gilroy R."/>
            <person name="Ravi A."/>
            <person name="Getino M."/>
            <person name="Pursley I."/>
            <person name="Horton D.L."/>
            <person name="Alikhan N.F."/>
            <person name="Baker D."/>
            <person name="Gharbi K."/>
            <person name="Hall N."/>
            <person name="Watson M."/>
            <person name="Adriaenssens E.M."/>
            <person name="Foster-Nyarko E."/>
            <person name="Jarju S."/>
            <person name="Secka A."/>
            <person name="Antonio M."/>
            <person name="Oren A."/>
            <person name="Chaudhuri R.R."/>
            <person name="La Ragione R."/>
            <person name="Hildebrand F."/>
            <person name="Pallen M.J."/>
        </authorList>
    </citation>
    <scope>NUCLEOTIDE SEQUENCE</scope>
    <source>
        <strain evidence="1">11167</strain>
    </source>
</reference>
<name>A0A9D9E727_9SPIR</name>
<dbReference type="EMBL" id="JADIMU010000016">
    <property type="protein sequence ID" value="MBO8442617.1"/>
    <property type="molecule type" value="Genomic_DNA"/>
</dbReference>
<dbReference type="AlphaFoldDB" id="A0A9D9E727"/>
<accession>A0A9D9E727</accession>
<reference evidence="1" key="1">
    <citation type="submission" date="2020-10" db="EMBL/GenBank/DDBJ databases">
        <authorList>
            <person name="Gilroy R."/>
        </authorList>
    </citation>
    <scope>NUCLEOTIDE SEQUENCE</scope>
    <source>
        <strain evidence="1">11167</strain>
    </source>
</reference>
<proteinExistence type="predicted"/>
<protein>
    <submittedName>
        <fullName evidence="1">Uncharacterized protein</fullName>
    </submittedName>
</protein>
<gene>
    <name evidence="1" type="ORF">IAC42_02495</name>
</gene>
<sequence>MYDNNNIYGTIKLAGTSGAAKTADSAIKDHGAAAEIDQYTPYAFVIKPAASVTGAVTIKVMESDAVSGTEESVTMTSPTSEIAFTITNPEADREYRFPFPFHHKRYMSLQAGGEITVDLFAAVERLIW</sequence>
<comment type="caution">
    <text evidence="1">The sequence shown here is derived from an EMBL/GenBank/DDBJ whole genome shotgun (WGS) entry which is preliminary data.</text>
</comment>
<evidence type="ECO:0000313" key="1">
    <source>
        <dbReference type="EMBL" id="MBO8442617.1"/>
    </source>
</evidence>
<organism evidence="1 2">
    <name type="scientific">Candidatus Aphodenecus pullistercoris</name>
    <dbReference type="NCBI Taxonomy" id="2840669"/>
    <lineage>
        <taxon>Bacteria</taxon>
        <taxon>Pseudomonadati</taxon>
        <taxon>Spirochaetota</taxon>
        <taxon>Spirochaetia</taxon>
        <taxon>Spirochaetales</taxon>
        <taxon>Candidatus Aphodenecus</taxon>
    </lineage>
</organism>
<evidence type="ECO:0000313" key="2">
    <source>
        <dbReference type="Proteomes" id="UP000823633"/>
    </source>
</evidence>
<dbReference type="Proteomes" id="UP000823633">
    <property type="component" value="Unassembled WGS sequence"/>
</dbReference>